<comment type="caution">
    <text evidence="1">The sequence shown here is derived from an EMBL/GenBank/DDBJ whole genome shotgun (WGS) entry which is preliminary data.</text>
</comment>
<evidence type="ECO:0000313" key="2">
    <source>
        <dbReference type="Proteomes" id="UP000696280"/>
    </source>
</evidence>
<protein>
    <submittedName>
        <fullName evidence="1">Uncharacterized protein</fullName>
    </submittedName>
</protein>
<keyword evidence="2" id="KW-1185">Reference proteome</keyword>
<gene>
    <name evidence="1" type="ORF">HYFRA_00012694</name>
</gene>
<reference evidence="1" key="1">
    <citation type="submission" date="2021-07" db="EMBL/GenBank/DDBJ databases">
        <authorList>
            <person name="Durling M."/>
        </authorList>
    </citation>
    <scope>NUCLEOTIDE SEQUENCE</scope>
</reference>
<accession>A0A9N9PZQ9</accession>
<dbReference type="Proteomes" id="UP000696280">
    <property type="component" value="Unassembled WGS sequence"/>
</dbReference>
<dbReference type="AlphaFoldDB" id="A0A9N9PZQ9"/>
<sequence>MSMNHFIIRTKEEIQRALQTCLVIRRSFLSVIRNSHITRSQQEKSIFRIRRSNSKPPTQAELDKWLCLPEYDLPMYPAVDYNDPIDIWGLNGIPPWTISKGYARYFTVQFAIFCEETR</sequence>
<proteinExistence type="predicted"/>
<evidence type="ECO:0000313" key="1">
    <source>
        <dbReference type="EMBL" id="CAG8959977.1"/>
    </source>
</evidence>
<organism evidence="1 2">
    <name type="scientific">Hymenoscyphus fraxineus</name>
    <dbReference type="NCBI Taxonomy" id="746836"/>
    <lineage>
        <taxon>Eukaryota</taxon>
        <taxon>Fungi</taxon>
        <taxon>Dikarya</taxon>
        <taxon>Ascomycota</taxon>
        <taxon>Pezizomycotina</taxon>
        <taxon>Leotiomycetes</taxon>
        <taxon>Helotiales</taxon>
        <taxon>Helotiaceae</taxon>
        <taxon>Hymenoscyphus</taxon>
    </lineage>
</organism>
<name>A0A9N9PZQ9_9HELO</name>
<dbReference type="EMBL" id="CAJVRL010000094">
    <property type="protein sequence ID" value="CAG8959977.1"/>
    <property type="molecule type" value="Genomic_DNA"/>
</dbReference>